<protein>
    <submittedName>
        <fullName evidence="1">Uncharacterized protein</fullName>
    </submittedName>
</protein>
<dbReference type="AlphaFoldDB" id="B9TKQ1"/>
<evidence type="ECO:0000313" key="2">
    <source>
        <dbReference type="Proteomes" id="UP000008311"/>
    </source>
</evidence>
<reference evidence="2" key="1">
    <citation type="journal article" date="2010" name="Nat. Biotechnol.">
        <title>Draft genome sequence of the oilseed species Ricinus communis.</title>
        <authorList>
            <person name="Chan A.P."/>
            <person name="Crabtree J."/>
            <person name="Zhao Q."/>
            <person name="Lorenzi H."/>
            <person name="Orvis J."/>
            <person name="Puiu D."/>
            <person name="Melake-Berhan A."/>
            <person name="Jones K.M."/>
            <person name="Redman J."/>
            <person name="Chen G."/>
            <person name="Cahoon E.B."/>
            <person name="Gedil M."/>
            <person name="Stanke M."/>
            <person name="Haas B.J."/>
            <person name="Wortman J.R."/>
            <person name="Fraser-Liggett C.M."/>
            <person name="Ravel J."/>
            <person name="Rabinowicz P.D."/>
        </authorList>
    </citation>
    <scope>NUCLEOTIDE SEQUENCE [LARGE SCALE GENOMIC DNA]</scope>
    <source>
        <strain evidence="2">cv. Hale</strain>
    </source>
</reference>
<name>B9TKQ1_RICCO</name>
<accession>B9TKQ1</accession>
<sequence>MLAGCSNGTNSVFGGDPNSLEGTYYNKDQRATMVLKKANDDSYSMDVEDLVGASKGRIYNRASDQDVAEYFKDFEDRIKPGQYFLEKRTEESGCPHMLVHYENDTDVYRVNCILMTGQFVKQ</sequence>
<dbReference type="Proteomes" id="UP000008311">
    <property type="component" value="Unassembled WGS sequence"/>
</dbReference>
<keyword evidence="2" id="KW-1185">Reference proteome</keyword>
<dbReference type="InParanoid" id="B9TKQ1"/>
<proteinExistence type="predicted"/>
<evidence type="ECO:0000313" key="1">
    <source>
        <dbReference type="EMBL" id="EEF23563.1"/>
    </source>
</evidence>
<gene>
    <name evidence="1" type="ORF">RCOM_2109990</name>
</gene>
<dbReference type="EMBL" id="EQ985566">
    <property type="protein sequence ID" value="EEF23563.1"/>
    <property type="molecule type" value="Genomic_DNA"/>
</dbReference>
<organism evidence="1 2">
    <name type="scientific">Ricinus communis</name>
    <name type="common">Castor bean</name>
    <dbReference type="NCBI Taxonomy" id="3988"/>
    <lineage>
        <taxon>Eukaryota</taxon>
        <taxon>Viridiplantae</taxon>
        <taxon>Streptophyta</taxon>
        <taxon>Embryophyta</taxon>
        <taxon>Tracheophyta</taxon>
        <taxon>Spermatophyta</taxon>
        <taxon>Magnoliopsida</taxon>
        <taxon>eudicotyledons</taxon>
        <taxon>Gunneridae</taxon>
        <taxon>Pentapetalae</taxon>
        <taxon>rosids</taxon>
        <taxon>fabids</taxon>
        <taxon>Malpighiales</taxon>
        <taxon>Euphorbiaceae</taxon>
        <taxon>Acalyphoideae</taxon>
        <taxon>Acalypheae</taxon>
        <taxon>Ricinus</taxon>
    </lineage>
</organism>